<organism evidence="8 9">
    <name type="scientific">Nostoc edaphicum CCNP1411</name>
    <dbReference type="NCBI Taxonomy" id="1472755"/>
    <lineage>
        <taxon>Bacteria</taxon>
        <taxon>Bacillati</taxon>
        <taxon>Cyanobacteriota</taxon>
        <taxon>Cyanophyceae</taxon>
        <taxon>Nostocales</taxon>
        <taxon>Nostocaceae</taxon>
        <taxon>Nostoc</taxon>
    </lineage>
</organism>
<dbReference type="SUPFAM" id="SSF51197">
    <property type="entry name" value="Clavaminate synthase-like"/>
    <property type="match status" value="1"/>
</dbReference>
<evidence type="ECO:0000313" key="8">
    <source>
        <dbReference type="EMBL" id="QMS86755.1"/>
    </source>
</evidence>
<dbReference type="AlphaFoldDB" id="A0A7D7Q997"/>
<gene>
    <name evidence="8" type="ORF">HUN01_03905</name>
</gene>
<evidence type="ECO:0000259" key="7">
    <source>
        <dbReference type="Pfam" id="PF02668"/>
    </source>
</evidence>
<dbReference type="InterPro" id="IPR042098">
    <property type="entry name" value="TauD-like_sf"/>
</dbReference>
<dbReference type="RefSeq" id="WP_181930167.1">
    <property type="nucleotide sequence ID" value="NZ_CP054698.1"/>
</dbReference>
<evidence type="ECO:0000256" key="1">
    <source>
        <dbReference type="ARBA" id="ARBA00001954"/>
    </source>
</evidence>
<reference evidence="9" key="1">
    <citation type="submission" date="2020-06" db="EMBL/GenBank/DDBJ databases">
        <title>Nostoc edaphicum CCNP1411 genome.</title>
        <authorList>
            <person name="Fidor A."/>
            <person name="Grabski M."/>
            <person name="Gawor J."/>
            <person name="Gromadka R."/>
            <person name="Wegrzyn G."/>
            <person name="Mazur-Marzec H."/>
        </authorList>
    </citation>
    <scope>NUCLEOTIDE SEQUENCE [LARGE SCALE GENOMIC DNA]</scope>
    <source>
        <strain evidence="9">CCNP1411</strain>
    </source>
</reference>
<keyword evidence="9" id="KW-1185">Reference proteome</keyword>
<evidence type="ECO:0000256" key="3">
    <source>
        <dbReference type="ARBA" id="ARBA00022723"/>
    </source>
</evidence>
<dbReference type="EMBL" id="CP054698">
    <property type="protein sequence ID" value="QMS86755.1"/>
    <property type="molecule type" value="Genomic_DNA"/>
</dbReference>
<evidence type="ECO:0000256" key="4">
    <source>
        <dbReference type="ARBA" id="ARBA00022964"/>
    </source>
</evidence>
<dbReference type="InterPro" id="IPR051178">
    <property type="entry name" value="TfdA_dioxygenase"/>
</dbReference>
<comment type="cofactor">
    <cofactor evidence="1">
        <name>Fe(2+)</name>
        <dbReference type="ChEBI" id="CHEBI:29033"/>
    </cofactor>
</comment>
<protein>
    <submittedName>
        <fullName evidence="8">TauD/TfdA family dioxygenase</fullName>
    </submittedName>
</protein>
<name>A0A7D7Q997_9NOSO</name>
<comment type="similarity">
    <text evidence="2">Belongs to the TfdA dioxygenase family.</text>
</comment>
<evidence type="ECO:0000256" key="2">
    <source>
        <dbReference type="ARBA" id="ARBA00005896"/>
    </source>
</evidence>
<keyword evidence="3" id="KW-0479">Metal-binding</keyword>
<keyword evidence="6" id="KW-0408">Iron</keyword>
<keyword evidence="5" id="KW-0560">Oxidoreductase</keyword>
<evidence type="ECO:0000313" key="9">
    <source>
        <dbReference type="Proteomes" id="UP000514713"/>
    </source>
</evidence>
<feature type="domain" description="TauD/TfdA-like" evidence="7">
    <location>
        <begin position="17"/>
        <end position="270"/>
    </location>
</feature>
<evidence type="ECO:0000256" key="6">
    <source>
        <dbReference type="ARBA" id="ARBA00023004"/>
    </source>
</evidence>
<dbReference type="KEGG" id="ned:HUN01_03905"/>
<dbReference type="Proteomes" id="UP000514713">
    <property type="component" value="Chromosome"/>
</dbReference>
<proteinExistence type="inferred from homology"/>
<dbReference type="GO" id="GO:0051213">
    <property type="term" value="F:dioxygenase activity"/>
    <property type="evidence" value="ECO:0007669"/>
    <property type="project" value="UniProtKB-KW"/>
</dbReference>
<dbReference type="PANTHER" id="PTHR43779:SF3">
    <property type="entry name" value="(3R)-3-[(CARBOXYMETHYL)AMINO]FATTY ACID OXYGENASE_DECARBOXYLASE"/>
    <property type="match status" value="1"/>
</dbReference>
<keyword evidence="4 8" id="KW-0223">Dioxygenase</keyword>
<dbReference type="GO" id="GO:0046872">
    <property type="term" value="F:metal ion binding"/>
    <property type="evidence" value="ECO:0007669"/>
    <property type="project" value="UniProtKB-KW"/>
</dbReference>
<sequence length="292" mass="34254">MKVQYQDNQRMGVVVYDFNYKTASDGDIEDLKQLIYEYKIVVIKEQDLSPDEYCDFGYRLGEVEKYYQPMYHHPEREEIFVSSNVSENGQQVGVPKTGKFWHADYAFMPRPFAFSMVYPQILPSKERGTYFINMSKVYQSLPDDLKAIANQSSCYHSVRRFFKIRPGDVYRPISEILDEIERVTPPAKHPTAFIHPVTGETILYITEGFTYRIDDLEGKPQDINVLQRFLTHSGQLDKSFKYPLIEHHEFELGDVRIWDNRSLVHCAHYAANSEPAITFRLTLHDSYPFYQL</sequence>
<evidence type="ECO:0000256" key="5">
    <source>
        <dbReference type="ARBA" id="ARBA00023002"/>
    </source>
</evidence>
<dbReference type="Pfam" id="PF02668">
    <property type="entry name" value="TauD"/>
    <property type="match status" value="1"/>
</dbReference>
<dbReference type="InterPro" id="IPR003819">
    <property type="entry name" value="TauD/TfdA-like"/>
</dbReference>
<dbReference type="Gene3D" id="3.60.130.10">
    <property type="entry name" value="Clavaminate synthase-like"/>
    <property type="match status" value="1"/>
</dbReference>
<dbReference type="PANTHER" id="PTHR43779">
    <property type="entry name" value="DIOXYGENASE RV0097-RELATED"/>
    <property type="match status" value="1"/>
</dbReference>
<accession>A0A7D7Q997</accession>